<dbReference type="PATRIC" id="fig|1121451.3.peg.2859"/>
<dbReference type="PANTHER" id="PTHR46847">
    <property type="entry name" value="D-ALLOSE-BINDING PERIPLASMIC PROTEIN-RELATED"/>
    <property type="match status" value="1"/>
</dbReference>
<evidence type="ECO:0000256" key="2">
    <source>
        <dbReference type="ARBA" id="ARBA00007639"/>
    </source>
</evidence>
<dbReference type="InterPro" id="IPR028082">
    <property type="entry name" value="Peripla_BP_I"/>
</dbReference>
<feature type="domain" description="Periplasmic binding protein" evidence="5">
    <location>
        <begin position="42"/>
        <end position="307"/>
    </location>
</feature>
<evidence type="ECO:0000256" key="1">
    <source>
        <dbReference type="ARBA" id="ARBA00004196"/>
    </source>
</evidence>
<feature type="chain" id="PRO_5003947304" description="Periplasmic binding protein domain-containing protein" evidence="4">
    <location>
        <begin position="32"/>
        <end position="340"/>
    </location>
</feature>
<dbReference type="Proteomes" id="UP000010808">
    <property type="component" value="Chromosome"/>
</dbReference>
<gene>
    <name evidence="6" type="ORF">DESAM_22650</name>
</gene>
<dbReference type="Pfam" id="PF13407">
    <property type="entry name" value="Peripla_BP_4"/>
    <property type="match status" value="1"/>
</dbReference>
<protein>
    <recommendedName>
        <fullName evidence="5">Periplasmic binding protein domain-containing protein</fullName>
    </recommendedName>
</protein>
<evidence type="ECO:0000313" key="7">
    <source>
        <dbReference type="Proteomes" id="UP000010808"/>
    </source>
</evidence>
<dbReference type="STRING" id="1121451.DESAM_22650"/>
<dbReference type="EMBL" id="FO203522">
    <property type="protein sequence ID" value="CCO24917.1"/>
    <property type="molecule type" value="Genomic_DNA"/>
</dbReference>
<dbReference type="GO" id="GO:0030313">
    <property type="term" value="C:cell envelope"/>
    <property type="evidence" value="ECO:0007669"/>
    <property type="project" value="UniProtKB-SubCell"/>
</dbReference>
<dbReference type="GO" id="GO:0030246">
    <property type="term" value="F:carbohydrate binding"/>
    <property type="evidence" value="ECO:0007669"/>
    <property type="project" value="UniProtKB-ARBA"/>
</dbReference>
<dbReference type="KEGG" id="dhy:DESAM_22650"/>
<proteinExistence type="inferred from homology"/>
<evidence type="ECO:0000256" key="4">
    <source>
        <dbReference type="SAM" id="SignalP"/>
    </source>
</evidence>
<dbReference type="SUPFAM" id="SSF53822">
    <property type="entry name" value="Periplasmic binding protein-like I"/>
    <property type="match status" value="1"/>
</dbReference>
<evidence type="ECO:0000256" key="3">
    <source>
        <dbReference type="ARBA" id="ARBA00022729"/>
    </source>
</evidence>
<reference evidence="6 7" key="1">
    <citation type="submission" date="2012-10" db="EMBL/GenBank/DDBJ databases">
        <authorList>
            <person name="Genoscope - CEA"/>
        </authorList>
    </citation>
    <scope>NUCLEOTIDE SEQUENCE [LARGE SCALE GENOMIC DNA]</scope>
    <source>
        <strain evidence="7">AM13 / DSM 14728</strain>
    </source>
</reference>
<dbReference type="Gene3D" id="3.40.50.2300">
    <property type="match status" value="2"/>
</dbReference>
<evidence type="ECO:0000259" key="5">
    <source>
        <dbReference type="Pfam" id="PF13407"/>
    </source>
</evidence>
<dbReference type="InterPro" id="IPR025997">
    <property type="entry name" value="SBP_2_dom"/>
</dbReference>
<dbReference type="AlphaFoldDB" id="L0RFD6"/>
<dbReference type="CDD" id="cd20004">
    <property type="entry name" value="PBP1_ABC_sugar_binding-like"/>
    <property type="match status" value="1"/>
</dbReference>
<accession>L0RFD6</accession>
<keyword evidence="7" id="KW-1185">Reference proteome</keyword>
<feature type="signal peptide" evidence="4">
    <location>
        <begin position="1"/>
        <end position="31"/>
    </location>
</feature>
<dbReference type="HOGENOM" id="CLU_037628_3_3_7"/>
<keyword evidence="3 4" id="KW-0732">Signal</keyword>
<dbReference type="OrthoDB" id="250606at2"/>
<evidence type="ECO:0000313" key="6">
    <source>
        <dbReference type="EMBL" id="CCO24917.1"/>
    </source>
</evidence>
<dbReference type="eggNOG" id="COG1879">
    <property type="taxonomic scope" value="Bacteria"/>
</dbReference>
<comment type="similarity">
    <text evidence="2">Belongs to the bacterial solute-binding protein 2 family.</text>
</comment>
<name>L0RFD6_9BACT</name>
<organism evidence="6 7">
    <name type="scientific">Maridesulfovibrio hydrothermalis AM13 = DSM 14728</name>
    <dbReference type="NCBI Taxonomy" id="1121451"/>
    <lineage>
        <taxon>Bacteria</taxon>
        <taxon>Pseudomonadati</taxon>
        <taxon>Thermodesulfobacteriota</taxon>
        <taxon>Desulfovibrionia</taxon>
        <taxon>Desulfovibrionales</taxon>
        <taxon>Desulfovibrionaceae</taxon>
        <taxon>Maridesulfovibrio</taxon>
    </lineage>
</organism>
<dbReference type="RefSeq" id="WP_015337515.1">
    <property type="nucleotide sequence ID" value="NC_020055.1"/>
</dbReference>
<comment type="subcellular location">
    <subcellularLocation>
        <location evidence="1">Cell envelope</location>
    </subcellularLocation>
</comment>
<dbReference type="PANTHER" id="PTHR46847:SF1">
    <property type="entry name" value="D-ALLOSE-BINDING PERIPLASMIC PROTEIN-RELATED"/>
    <property type="match status" value="1"/>
</dbReference>
<sequence length="340" mass="37299">MNVRNFKLKTEFVAVIFLLFAALMIPCSAGAADLGASKKLSIAVIPERADLDFWKLLKKGAESAALSDENIKMLWIAPAGLGCFKEQQKQIEWCIKNNVDAIVVSPVHRHKMEQSLRKALQKGIPVIQMVSNTFKDLKGGNIYSNNFEGGVLAANYLDKKMNGSGNVILGLFKKGNSPVKQRVEGFKEQLKKLNSNLKVVKAVYVGGHPKKGSSKIRIAMWSSGKDLNSTPKIKAVVGMNESSSEILIETLKNIKRIKGLTFVAFNPDSTMVQLIQDEVISAGVAQDPYRIGRLAVTQAAMAARGQKVPSETVTEVYLITKENLSDPKIQEILGLKDRTN</sequence>